<accession>A0ACC0XQF7</accession>
<protein>
    <submittedName>
        <fullName evidence="1">Uncharacterized protein</fullName>
    </submittedName>
</protein>
<proteinExistence type="predicted"/>
<dbReference type="Proteomes" id="UP001163603">
    <property type="component" value="Chromosome 11"/>
</dbReference>
<organism evidence="1 2">
    <name type="scientific">Pistacia integerrima</name>
    <dbReference type="NCBI Taxonomy" id="434235"/>
    <lineage>
        <taxon>Eukaryota</taxon>
        <taxon>Viridiplantae</taxon>
        <taxon>Streptophyta</taxon>
        <taxon>Embryophyta</taxon>
        <taxon>Tracheophyta</taxon>
        <taxon>Spermatophyta</taxon>
        <taxon>Magnoliopsida</taxon>
        <taxon>eudicotyledons</taxon>
        <taxon>Gunneridae</taxon>
        <taxon>Pentapetalae</taxon>
        <taxon>rosids</taxon>
        <taxon>malvids</taxon>
        <taxon>Sapindales</taxon>
        <taxon>Anacardiaceae</taxon>
        <taxon>Pistacia</taxon>
    </lineage>
</organism>
<sequence length="393" mass="41537">MNSLFHHPLILRTPSCSHSLAATTTMTMAASLALPSISFQKHSFFNGSSTVSFTKLGAPRFGRSGVFMSVSVGSQTLVDDALFADYKPTSAFLFPGQGAQAVGMGKEAQSVPAAAKLYEKANDILGFDLLEICTNGPKDKLDSTVISQPAIYVTSLAAVELLRARDGGQQTIDSVDVTCGLSLGEYTALAFAGAFSFEDGLKLVKLRGEAMQEAADAAKSAMISVIGLDSDKVQQLCDAANQEVDEDDKVQIANYLCPGNYAVSGGVKGIEAVEAKAKSFKARMTVRLAVAGAFHTGFMEPAVSRLEAALAATQIRSPRIPVISNVDAQPHADPETIKKILARQVTSAVQWETTVKTLLSKGLKKSYELGPGKVIAGIIKRVDKSAEIENIAA</sequence>
<keyword evidence="2" id="KW-1185">Reference proteome</keyword>
<name>A0ACC0XQF7_9ROSI</name>
<gene>
    <name evidence="1" type="ORF">Pint_32456</name>
</gene>
<reference evidence="2" key="1">
    <citation type="journal article" date="2023" name="G3 (Bethesda)">
        <title>Genome assembly and association tests identify interacting loci associated with vigor, precocity, and sex in interspecific pistachio rootstocks.</title>
        <authorList>
            <person name="Palmer W."/>
            <person name="Jacygrad E."/>
            <person name="Sagayaradj S."/>
            <person name="Cavanaugh K."/>
            <person name="Han R."/>
            <person name="Bertier L."/>
            <person name="Beede B."/>
            <person name="Kafkas S."/>
            <person name="Golino D."/>
            <person name="Preece J."/>
            <person name="Michelmore R."/>
        </authorList>
    </citation>
    <scope>NUCLEOTIDE SEQUENCE [LARGE SCALE GENOMIC DNA]</scope>
</reference>
<dbReference type="EMBL" id="CM047746">
    <property type="protein sequence ID" value="KAJ0021271.1"/>
    <property type="molecule type" value="Genomic_DNA"/>
</dbReference>
<evidence type="ECO:0000313" key="1">
    <source>
        <dbReference type="EMBL" id="KAJ0021271.1"/>
    </source>
</evidence>
<evidence type="ECO:0000313" key="2">
    <source>
        <dbReference type="Proteomes" id="UP001163603"/>
    </source>
</evidence>
<comment type="caution">
    <text evidence="1">The sequence shown here is derived from an EMBL/GenBank/DDBJ whole genome shotgun (WGS) entry which is preliminary data.</text>
</comment>